<dbReference type="GO" id="GO:0003676">
    <property type="term" value="F:nucleic acid binding"/>
    <property type="evidence" value="ECO:0007669"/>
    <property type="project" value="InterPro"/>
</dbReference>
<feature type="non-terminal residue" evidence="1">
    <location>
        <position position="1"/>
    </location>
</feature>
<dbReference type="AlphaFoldDB" id="A0A6L2PV31"/>
<comment type="caution">
    <text evidence="1">The sequence shown here is derived from an EMBL/GenBank/DDBJ whole genome shotgun (WGS) entry which is preliminary data.</text>
</comment>
<sequence>IPPKNPVMLVAGVVMLHYSAYPNVARTGHLRSMHWQVLDHPQQSSAFSPSHFCVFNRFRRALKGCWFWSVEYVKVAVVQWFQQ</sequence>
<gene>
    <name evidence="1" type="ORF">Cfor_01769</name>
</gene>
<evidence type="ECO:0000313" key="1">
    <source>
        <dbReference type="EMBL" id="GFG36399.1"/>
    </source>
</evidence>
<proteinExistence type="predicted"/>
<reference evidence="2" key="1">
    <citation type="submission" date="2020-01" db="EMBL/GenBank/DDBJ databases">
        <title>Draft genome sequence of the Termite Coptotermes fromosanus.</title>
        <authorList>
            <person name="Itakura S."/>
            <person name="Yosikawa Y."/>
            <person name="Umezawa K."/>
        </authorList>
    </citation>
    <scope>NUCLEOTIDE SEQUENCE [LARGE SCALE GENOMIC DNA]</scope>
</reference>
<dbReference type="InParanoid" id="A0A6L2PV31"/>
<dbReference type="EMBL" id="BLKM01009380">
    <property type="protein sequence ID" value="GFG36399.1"/>
    <property type="molecule type" value="Genomic_DNA"/>
</dbReference>
<evidence type="ECO:0000313" key="2">
    <source>
        <dbReference type="Proteomes" id="UP000502823"/>
    </source>
</evidence>
<dbReference type="Gene3D" id="3.30.420.10">
    <property type="entry name" value="Ribonuclease H-like superfamily/Ribonuclease H"/>
    <property type="match status" value="1"/>
</dbReference>
<accession>A0A6L2PV31</accession>
<protein>
    <submittedName>
        <fullName evidence="1">Uncharacterized protein</fullName>
    </submittedName>
</protein>
<keyword evidence="2" id="KW-1185">Reference proteome</keyword>
<dbReference type="Proteomes" id="UP000502823">
    <property type="component" value="Unassembled WGS sequence"/>
</dbReference>
<dbReference type="InterPro" id="IPR036397">
    <property type="entry name" value="RNaseH_sf"/>
</dbReference>
<name>A0A6L2PV31_COPFO</name>
<organism evidence="1 2">
    <name type="scientific">Coptotermes formosanus</name>
    <name type="common">Formosan subterranean termite</name>
    <dbReference type="NCBI Taxonomy" id="36987"/>
    <lineage>
        <taxon>Eukaryota</taxon>
        <taxon>Metazoa</taxon>
        <taxon>Ecdysozoa</taxon>
        <taxon>Arthropoda</taxon>
        <taxon>Hexapoda</taxon>
        <taxon>Insecta</taxon>
        <taxon>Pterygota</taxon>
        <taxon>Neoptera</taxon>
        <taxon>Polyneoptera</taxon>
        <taxon>Dictyoptera</taxon>
        <taxon>Blattodea</taxon>
        <taxon>Blattoidea</taxon>
        <taxon>Termitoidae</taxon>
        <taxon>Rhinotermitidae</taxon>
        <taxon>Coptotermes</taxon>
    </lineage>
</organism>